<dbReference type="Proteomes" id="UP001345219">
    <property type="component" value="Chromosome 11"/>
</dbReference>
<keyword evidence="4" id="KW-1185">Reference proteome</keyword>
<gene>
    <name evidence="3" type="ORF">SAY87_013936</name>
</gene>
<name>A0AAN7KH48_9MYRT</name>
<sequence>MKLSTSPSLSSSSTTSIAYQSDVCNTKRPRIIYLAGVLRRMMLYTLSFPTHPSDQIMEKRKNSSDGNDGTDSQAQNHIGDKNSCPGIVARLMGLESLPKKNSMTDHTAAFRRRSVVNYWPDGKIPACVGLEDVEFFVLSFERGIGSREIWSTQRKSKKWKMSKCKTEDDDFETEKVHIRRLRPRPGSAREVLEETCSVNVSNAIKSRRRDEGNGMKDVEAEEAEECSSEDGSPVSVLDFGEWNVDPEEEPTTGSDDSYMRSRRKLPPELKNRGDLISGARGNKHSVSRSSWKPSIHHEMCRIAETKIMESKWASSGTHWQLRLYEDIGVDLGLLVLDQLLDEMVVDQL</sequence>
<dbReference type="PANTHER" id="PTHR35499:SF1">
    <property type="entry name" value="DUF3741 DOMAIN-CONTAINING PROTEIN"/>
    <property type="match status" value="1"/>
</dbReference>
<feature type="region of interest" description="Disordered" evidence="1">
    <location>
        <begin position="269"/>
        <end position="290"/>
    </location>
</feature>
<dbReference type="Pfam" id="PF14383">
    <property type="entry name" value="VARLMGL"/>
    <property type="match status" value="1"/>
</dbReference>
<feature type="region of interest" description="Disordered" evidence="1">
    <location>
        <begin position="242"/>
        <end position="261"/>
    </location>
</feature>
<feature type="compositionally biased region" description="Polar residues" evidence="1">
    <location>
        <begin position="64"/>
        <end position="76"/>
    </location>
</feature>
<dbReference type="AlphaFoldDB" id="A0AAN7KH48"/>
<evidence type="ECO:0000256" key="1">
    <source>
        <dbReference type="SAM" id="MobiDB-lite"/>
    </source>
</evidence>
<comment type="caution">
    <text evidence="3">The sequence shown here is derived from an EMBL/GenBank/DDBJ whole genome shotgun (WGS) entry which is preliminary data.</text>
</comment>
<organism evidence="3 4">
    <name type="scientific">Trapa incisa</name>
    <dbReference type="NCBI Taxonomy" id="236973"/>
    <lineage>
        <taxon>Eukaryota</taxon>
        <taxon>Viridiplantae</taxon>
        <taxon>Streptophyta</taxon>
        <taxon>Embryophyta</taxon>
        <taxon>Tracheophyta</taxon>
        <taxon>Spermatophyta</taxon>
        <taxon>Magnoliopsida</taxon>
        <taxon>eudicotyledons</taxon>
        <taxon>Gunneridae</taxon>
        <taxon>Pentapetalae</taxon>
        <taxon>rosids</taxon>
        <taxon>malvids</taxon>
        <taxon>Myrtales</taxon>
        <taxon>Lythraceae</taxon>
        <taxon>Trapa</taxon>
    </lineage>
</organism>
<proteinExistence type="predicted"/>
<feature type="compositionally biased region" description="Acidic residues" evidence="1">
    <location>
        <begin position="219"/>
        <end position="228"/>
    </location>
</feature>
<reference evidence="3 4" key="1">
    <citation type="journal article" date="2023" name="Hortic Res">
        <title>Pangenome of water caltrop reveals structural variations and asymmetric subgenome divergence after allopolyploidization.</title>
        <authorList>
            <person name="Zhang X."/>
            <person name="Chen Y."/>
            <person name="Wang L."/>
            <person name="Yuan Y."/>
            <person name="Fang M."/>
            <person name="Shi L."/>
            <person name="Lu R."/>
            <person name="Comes H.P."/>
            <person name="Ma Y."/>
            <person name="Chen Y."/>
            <person name="Huang G."/>
            <person name="Zhou Y."/>
            <person name="Zheng Z."/>
            <person name="Qiu Y."/>
        </authorList>
    </citation>
    <scope>NUCLEOTIDE SEQUENCE [LARGE SCALE GENOMIC DNA]</scope>
    <source>
        <tissue evidence="3">Roots</tissue>
    </source>
</reference>
<feature type="region of interest" description="Disordered" evidence="1">
    <location>
        <begin position="204"/>
        <end position="233"/>
    </location>
</feature>
<evidence type="ECO:0000313" key="4">
    <source>
        <dbReference type="Proteomes" id="UP001345219"/>
    </source>
</evidence>
<dbReference type="PANTHER" id="PTHR35499">
    <property type="entry name" value="OS05G0128300 PROTEIN"/>
    <property type="match status" value="1"/>
</dbReference>
<feature type="compositionally biased region" description="Basic and acidic residues" evidence="1">
    <location>
        <begin position="208"/>
        <end position="218"/>
    </location>
</feature>
<protein>
    <recommendedName>
        <fullName evidence="2">DUF3741 domain-containing protein</fullName>
    </recommendedName>
</protein>
<feature type="region of interest" description="Disordered" evidence="1">
    <location>
        <begin position="54"/>
        <end position="82"/>
    </location>
</feature>
<accession>A0AAN7KH48</accession>
<evidence type="ECO:0000259" key="2">
    <source>
        <dbReference type="Pfam" id="PF14383"/>
    </source>
</evidence>
<feature type="domain" description="DUF3741" evidence="2">
    <location>
        <begin position="85"/>
        <end position="102"/>
    </location>
</feature>
<dbReference type="InterPro" id="IPR032795">
    <property type="entry name" value="DUF3741-assoc"/>
</dbReference>
<evidence type="ECO:0000313" key="3">
    <source>
        <dbReference type="EMBL" id="KAK4764498.1"/>
    </source>
</evidence>
<dbReference type="EMBL" id="JAXIOK010000008">
    <property type="protein sequence ID" value="KAK4764498.1"/>
    <property type="molecule type" value="Genomic_DNA"/>
</dbReference>